<dbReference type="EMBL" id="JEMN01001101">
    <property type="protein sequence ID" value="KXH48113.1"/>
    <property type="molecule type" value="Genomic_DNA"/>
</dbReference>
<comment type="caution">
    <text evidence="2">The sequence shown here is derived from an EMBL/GenBank/DDBJ whole genome shotgun (WGS) entry which is preliminary data.</text>
</comment>
<dbReference type="Proteomes" id="UP000070054">
    <property type="component" value="Unassembled WGS sequence"/>
</dbReference>
<organism evidence="2 3">
    <name type="scientific">Colletotrichum nymphaeae SA-01</name>
    <dbReference type="NCBI Taxonomy" id="1460502"/>
    <lineage>
        <taxon>Eukaryota</taxon>
        <taxon>Fungi</taxon>
        <taxon>Dikarya</taxon>
        <taxon>Ascomycota</taxon>
        <taxon>Pezizomycotina</taxon>
        <taxon>Sordariomycetes</taxon>
        <taxon>Hypocreomycetidae</taxon>
        <taxon>Glomerellales</taxon>
        <taxon>Glomerellaceae</taxon>
        <taxon>Colletotrichum</taxon>
        <taxon>Colletotrichum acutatum species complex</taxon>
    </lineage>
</organism>
<dbReference type="AlphaFoldDB" id="A0A135TIV6"/>
<keyword evidence="3" id="KW-1185">Reference proteome</keyword>
<dbReference type="InterPro" id="IPR032710">
    <property type="entry name" value="NTF2-like_dom_sf"/>
</dbReference>
<reference evidence="2 3" key="1">
    <citation type="submission" date="2014-02" db="EMBL/GenBank/DDBJ databases">
        <title>The genome sequence of Colletotrichum nymphaeae SA-01.</title>
        <authorList>
            <person name="Baroncelli R."/>
            <person name="Thon M.R."/>
        </authorList>
    </citation>
    <scope>NUCLEOTIDE SEQUENCE [LARGE SCALE GENOMIC DNA]</scope>
    <source>
        <strain evidence="2 3">SA-01</strain>
    </source>
</reference>
<dbReference type="SUPFAM" id="SSF54427">
    <property type="entry name" value="NTF2-like"/>
    <property type="match status" value="1"/>
</dbReference>
<dbReference type="InterPro" id="IPR037401">
    <property type="entry name" value="SnoaL-like"/>
</dbReference>
<protein>
    <recommendedName>
        <fullName evidence="1">SnoaL-like domain-containing protein</fullName>
    </recommendedName>
</protein>
<accession>A0A135TIV6</accession>
<evidence type="ECO:0000313" key="3">
    <source>
        <dbReference type="Proteomes" id="UP000070054"/>
    </source>
</evidence>
<proteinExistence type="predicted"/>
<name>A0A135TIV6_9PEZI</name>
<dbReference type="OrthoDB" id="4456362at2759"/>
<dbReference type="Pfam" id="PF13577">
    <property type="entry name" value="SnoaL_4"/>
    <property type="match status" value="1"/>
</dbReference>
<evidence type="ECO:0000259" key="1">
    <source>
        <dbReference type="Pfam" id="PF13577"/>
    </source>
</evidence>
<evidence type="ECO:0000313" key="2">
    <source>
        <dbReference type="EMBL" id="KXH48113.1"/>
    </source>
</evidence>
<sequence length="150" mass="17327">MTISPEVAETIRRKKAQYCRFADTCDWDRFDTIMLPTLTFEAFDLDGSILTLNGVPYRWTSREAWVAHFSEAFKVMQTMHLTDAGDLEQVSEDEVKAVFGVIYHAGTRGSESGLHSTGAGHYHETWRRVDGDWFMERCCMKRLYSKVMQI</sequence>
<gene>
    <name evidence="2" type="ORF">CNYM01_09218</name>
</gene>
<dbReference type="Gene3D" id="3.10.450.50">
    <property type="match status" value="1"/>
</dbReference>
<feature type="domain" description="SnoaL-like" evidence="1">
    <location>
        <begin position="9"/>
        <end position="137"/>
    </location>
</feature>